<accession>A0A8J3AL10</accession>
<evidence type="ECO:0000313" key="3">
    <source>
        <dbReference type="Proteomes" id="UP000619536"/>
    </source>
</evidence>
<dbReference type="RefSeq" id="WP_188355406.1">
    <property type="nucleotide sequence ID" value="NZ_BMDH01000003.1"/>
</dbReference>
<reference evidence="2" key="2">
    <citation type="submission" date="2020-09" db="EMBL/GenBank/DDBJ databases">
        <authorList>
            <person name="Sun Q."/>
            <person name="Sedlacek I."/>
        </authorList>
    </citation>
    <scope>NUCLEOTIDE SEQUENCE</scope>
    <source>
        <strain evidence="2">CCM 8606</strain>
    </source>
</reference>
<proteinExistence type="predicted"/>
<evidence type="ECO:0000256" key="1">
    <source>
        <dbReference type="SAM" id="MobiDB-lite"/>
    </source>
</evidence>
<evidence type="ECO:0000313" key="2">
    <source>
        <dbReference type="EMBL" id="GGI14730.1"/>
    </source>
</evidence>
<dbReference type="AlphaFoldDB" id="A0A8J3AL10"/>
<name>A0A8J3AL10_9BIFI</name>
<organism evidence="2 3">
    <name type="scientific">Galliscardovia ingluviei</name>
    <dbReference type="NCBI Taxonomy" id="1769422"/>
    <lineage>
        <taxon>Bacteria</taxon>
        <taxon>Bacillati</taxon>
        <taxon>Actinomycetota</taxon>
        <taxon>Actinomycetes</taxon>
        <taxon>Bifidobacteriales</taxon>
        <taxon>Bifidobacteriaceae</taxon>
        <taxon>Galliscardovia</taxon>
    </lineage>
</organism>
<gene>
    <name evidence="2" type="ORF">GCM10007377_12380</name>
</gene>
<dbReference type="EMBL" id="BMDH01000003">
    <property type="protein sequence ID" value="GGI14730.1"/>
    <property type="molecule type" value="Genomic_DNA"/>
</dbReference>
<dbReference type="Proteomes" id="UP000619536">
    <property type="component" value="Unassembled WGS sequence"/>
</dbReference>
<comment type="caution">
    <text evidence="2">The sequence shown here is derived from an EMBL/GenBank/DDBJ whole genome shotgun (WGS) entry which is preliminary data.</text>
</comment>
<keyword evidence="3" id="KW-1185">Reference proteome</keyword>
<protein>
    <submittedName>
        <fullName evidence="2">Uncharacterized protein</fullName>
    </submittedName>
</protein>
<reference evidence="2" key="1">
    <citation type="journal article" date="2014" name="Int. J. Syst. Evol. Microbiol.">
        <title>Complete genome sequence of Corynebacterium casei LMG S-19264T (=DSM 44701T), isolated from a smear-ripened cheese.</title>
        <authorList>
            <consortium name="US DOE Joint Genome Institute (JGI-PGF)"/>
            <person name="Walter F."/>
            <person name="Albersmeier A."/>
            <person name="Kalinowski J."/>
            <person name="Ruckert C."/>
        </authorList>
    </citation>
    <scope>NUCLEOTIDE SEQUENCE</scope>
    <source>
        <strain evidence="2">CCM 8606</strain>
    </source>
</reference>
<sequence>MQDESKQLVELMLGDAEARLKRMKTSAAQVAKALVALREAEQAASDAIAEYMSASGTSKSQLIHDLALSNVEARLVGLIAPARARKRSDSAIPEPAEPVSGQDADTAQSQNSGAGDDVVQKVQDTAQQWGEYHG</sequence>
<feature type="region of interest" description="Disordered" evidence="1">
    <location>
        <begin position="84"/>
        <end position="134"/>
    </location>
</feature>
<feature type="compositionally biased region" description="Polar residues" evidence="1">
    <location>
        <begin position="103"/>
        <end position="113"/>
    </location>
</feature>